<dbReference type="STRING" id="749551.HMPREF9555_00644"/>
<feature type="transmembrane region" description="Helical" evidence="1">
    <location>
        <begin position="331"/>
        <end position="348"/>
    </location>
</feature>
<feature type="transmembrane region" description="Helical" evidence="1">
    <location>
        <begin position="163"/>
        <end position="180"/>
    </location>
</feature>
<reference evidence="2 3" key="1">
    <citation type="submission" date="2010-08" db="EMBL/GenBank/DDBJ databases">
        <authorList>
            <person name="Weinstock G."/>
            <person name="Sodergren E."/>
            <person name="Clifton S."/>
            <person name="Fulton L."/>
            <person name="Fulton B."/>
            <person name="Courtney L."/>
            <person name="Fronick C."/>
            <person name="Harrison M."/>
            <person name="Strong C."/>
            <person name="Farmer C."/>
            <person name="Delahaunty K."/>
            <person name="Markovic C."/>
            <person name="Hall O."/>
            <person name="Minx P."/>
            <person name="Tomlinson C."/>
            <person name="Mitreva M."/>
            <person name="Hou S."/>
            <person name="Chen J."/>
            <person name="Wollam A."/>
            <person name="Pepin K.H."/>
            <person name="Johnson M."/>
            <person name="Bhonagiri V."/>
            <person name="Zhang X."/>
            <person name="Suruliraj S."/>
            <person name="Warren W."/>
            <person name="Chinwalla A."/>
            <person name="Mardis E.R."/>
            <person name="Wilson R.K."/>
        </authorList>
    </citation>
    <scope>NUCLEOTIDE SEQUENCE [LARGE SCALE GENOMIC DNA]</scope>
    <source>
        <strain evidence="2 3">F0399</strain>
    </source>
</reference>
<comment type="caution">
    <text evidence="2">The sequence shown here is derived from an EMBL/GenBank/DDBJ whole genome shotgun (WGS) entry which is preliminary data.</text>
</comment>
<dbReference type="EMBL" id="AECV01000007">
    <property type="protein sequence ID" value="EFW30183.1"/>
    <property type="molecule type" value="Genomic_DNA"/>
</dbReference>
<feature type="transmembrane region" description="Helical" evidence="1">
    <location>
        <begin position="305"/>
        <end position="325"/>
    </location>
</feature>
<feature type="transmembrane region" description="Helical" evidence="1">
    <location>
        <begin position="61"/>
        <end position="79"/>
    </location>
</feature>
<feature type="transmembrane region" description="Helical" evidence="1">
    <location>
        <begin position="407"/>
        <end position="424"/>
    </location>
</feature>
<name>E7N0Z3_9FIRM</name>
<sequence>MSSDKKTMLRACCAMLPLALVAALTLVLVASLLARAGVPLPAAYAVSIVSAALGTLLISRGGRTLIALPSPAIAAWLIYEEIIARGLAWQEALGIVAVVSLLYALLFHAERETHPIDLLPPIVRTGLVLGLGFSMLVTACLYARILLPSPWALTMGGALSDPLMYYTIVGIVLTLVLHTMHVRGAVLIGMAVVGALTLLEGFWEIPAAPFLLPEGLDQTLGAFTFPMRIEAAVTVGVTLFFALMVESGASLAAVESLSERGSYRVLTRLLGANFGAALLGAFPLTIAPLSAVLPAREEGRIGGIPFTACAFALLLVLLLPCAPLAQAIADFPAMPAAALFCFGLMLFTRGLRLLQASPEPLTWGDSLVLAIFFLASYDIRVSLMDSLLVCVLLGIARGAWLKTRRGTIVLAALLLFFFLVKFSSI</sequence>
<feature type="transmembrane region" description="Helical" evidence="1">
    <location>
        <begin position="274"/>
        <end position="293"/>
    </location>
</feature>
<keyword evidence="1" id="KW-1133">Transmembrane helix</keyword>
<dbReference type="Proteomes" id="UP000004633">
    <property type="component" value="Unassembled WGS sequence"/>
</dbReference>
<evidence type="ECO:0000256" key="1">
    <source>
        <dbReference type="SAM" id="Phobius"/>
    </source>
</evidence>
<keyword evidence="3" id="KW-1185">Reference proteome</keyword>
<evidence type="ECO:0000313" key="2">
    <source>
        <dbReference type="EMBL" id="EFW30183.1"/>
    </source>
</evidence>
<gene>
    <name evidence="2" type="ORF">HMPREF9555_00644</name>
</gene>
<dbReference type="AlphaFoldDB" id="E7N0Z3"/>
<feature type="transmembrane region" description="Helical" evidence="1">
    <location>
        <begin position="186"/>
        <end position="212"/>
    </location>
</feature>
<dbReference type="RefSeq" id="WP_009349322.1">
    <property type="nucleotide sequence ID" value="NZ_GL638131.1"/>
</dbReference>
<organism evidence="2 3">
    <name type="scientific">Selenomonas artemidis F0399</name>
    <dbReference type="NCBI Taxonomy" id="749551"/>
    <lineage>
        <taxon>Bacteria</taxon>
        <taxon>Bacillati</taxon>
        <taxon>Bacillota</taxon>
        <taxon>Negativicutes</taxon>
        <taxon>Selenomonadales</taxon>
        <taxon>Selenomonadaceae</taxon>
        <taxon>Selenomonas</taxon>
    </lineage>
</organism>
<accession>E7N0Z3</accession>
<keyword evidence="1" id="KW-0812">Transmembrane</keyword>
<feature type="transmembrane region" description="Helical" evidence="1">
    <location>
        <begin position="91"/>
        <end position="109"/>
    </location>
</feature>
<protein>
    <submittedName>
        <fullName evidence="2">Putative permease</fullName>
    </submittedName>
</protein>
<feature type="transmembrane region" description="Helical" evidence="1">
    <location>
        <begin position="383"/>
        <end position="400"/>
    </location>
</feature>
<feature type="transmembrane region" description="Helical" evidence="1">
    <location>
        <begin position="232"/>
        <end position="254"/>
    </location>
</feature>
<feature type="transmembrane region" description="Helical" evidence="1">
    <location>
        <begin position="121"/>
        <end position="142"/>
    </location>
</feature>
<evidence type="ECO:0000313" key="3">
    <source>
        <dbReference type="Proteomes" id="UP000004633"/>
    </source>
</evidence>
<proteinExistence type="predicted"/>
<dbReference type="HOGENOM" id="CLU_648740_0_0_9"/>
<keyword evidence="1" id="KW-0472">Membrane</keyword>